<name>A0A0G3I1G6_LIBAF</name>
<evidence type="ECO:0008006" key="3">
    <source>
        <dbReference type="Google" id="ProtNLM"/>
    </source>
</evidence>
<dbReference type="Proteomes" id="UP000035503">
    <property type="component" value="Chromosome"/>
</dbReference>
<evidence type="ECO:0000313" key="2">
    <source>
        <dbReference type="Proteomes" id="UP000035503"/>
    </source>
</evidence>
<dbReference type="STRING" id="1277257.G293_00210"/>
<accession>A0A0G3I1G6</accession>
<dbReference type="Pfam" id="PF23899">
    <property type="entry name" value="SU10_portal"/>
    <property type="match status" value="1"/>
</dbReference>
<reference evidence="1 2" key="1">
    <citation type="journal article" date="2015" name="Genome Announc.">
        <title>Complete Genome Sequence of 'Candidatus Liberibacter africanus,' a Bacterium Associated with Citrus Huanglongbing.</title>
        <authorList>
            <person name="Lin H."/>
            <person name="Pietersen G."/>
            <person name="Han C."/>
            <person name="Read D.A."/>
            <person name="Lou B."/>
            <person name="Gupta G."/>
            <person name="Civerolo E.L."/>
        </authorList>
    </citation>
    <scope>NUCLEOTIDE SEQUENCE [LARGE SCALE GENOMIC DNA]</scope>
    <source>
        <strain evidence="1 2">PTSAPSY</strain>
    </source>
</reference>
<proteinExistence type="predicted"/>
<dbReference type="InterPro" id="IPR056909">
    <property type="entry name" value="SU10_portal"/>
</dbReference>
<dbReference type="KEGG" id="lau:G293_00210"/>
<dbReference type="RefSeq" id="WP_047263799.1">
    <property type="nucleotide sequence ID" value="NZ_CP004021.1"/>
</dbReference>
<dbReference type="OrthoDB" id="5464900at2"/>
<sequence length="643" mass="72876">MSSYDPKINFSNKISHLIADAEKMLAERQQSYIRSQEYYNGIMRDVTSVAGHSSVVSCDLRAAIRKIMPSVCRVLLNGHKFVEYSPIRQGDEKMASAASDYVNHIIFPEAKGRDSVENAIYDALLSGIGILTWRYELQELCTTTLHTGLDEQSFITLIKDPDIEVLEHSQREDEGEKVHDIRIRRKYSQGKVCIDAVPPDEFLIHPSAVDIEKSPIVGRKLYLTRSDLISMGYDRQHINSLPAAFSSNTENIWQFQQCHNADKALEVIEYYELYVTIDYDDDGIAELRRVIMAGGTGQDNILVNEEWDEVPFTCLRAIRAPHCFVGESLSESIIEIQKIKTVLLRQTLDNLYWQNQPQTIVQEGAIVDPESVLNPQFGKPIRVAPGMDVRSVLGIHSVPMIADKSFSMLHYLDQELVDRTGISNVSSGLSPEILKNMTATATSLIEQSSIGQVELIVRTLAQGLEMLFRGLLRLIIQHQDKVRMVRLRDQWVSFDPRYWNADMDAKVNIGLGSGNREKDIMMVSHLLSLQKEIMATFGINNPFVSAANLYNGIACLAEAIGVQNVNEYFNKPDLEKPFTADSNDEKIQNLQFEQVLSYNRLQADMELKRVKIQAEIDLKRQKLEAEYLLEKKKNCSCSKSCQD</sequence>
<organism evidence="1 2">
    <name type="scientific">Candidatus Liberibacter africanus PTSAPSY</name>
    <dbReference type="NCBI Taxonomy" id="1277257"/>
    <lineage>
        <taxon>Bacteria</taxon>
        <taxon>Pseudomonadati</taxon>
        <taxon>Pseudomonadota</taxon>
        <taxon>Alphaproteobacteria</taxon>
        <taxon>Hyphomicrobiales</taxon>
        <taxon>Rhizobiaceae</taxon>
        <taxon>Liberibacter</taxon>
    </lineage>
</organism>
<gene>
    <name evidence="1" type="ORF">G293_00210</name>
</gene>
<protein>
    <recommendedName>
        <fullName evidence="3">Phage portal protein</fullName>
    </recommendedName>
</protein>
<evidence type="ECO:0000313" key="1">
    <source>
        <dbReference type="EMBL" id="AKK19699.1"/>
    </source>
</evidence>
<keyword evidence="2" id="KW-1185">Reference proteome</keyword>
<dbReference type="AlphaFoldDB" id="A0A0G3I1G6"/>
<dbReference type="PATRIC" id="fig|1277257.4.peg.44"/>
<dbReference type="EMBL" id="CP004021">
    <property type="protein sequence ID" value="AKK19699.1"/>
    <property type="molecule type" value="Genomic_DNA"/>
</dbReference>